<keyword evidence="4" id="KW-1185">Reference proteome</keyword>
<evidence type="ECO:0000256" key="1">
    <source>
        <dbReference type="SAM" id="SignalP"/>
    </source>
</evidence>
<dbReference type="Gene3D" id="3.30.530.20">
    <property type="match status" value="1"/>
</dbReference>
<keyword evidence="1" id="KW-0732">Signal</keyword>
<proteinExistence type="predicted"/>
<dbReference type="SUPFAM" id="SSF55961">
    <property type="entry name" value="Bet v1-like"/>
    <property type="match status" value="1"/>
</dbReference>
<dbReference type="InterPro" id="IPR000916">
    <property type="entry name" value="Bet_v_I/MLP"/>
</dbReference>
<accession>A0ABR2B914</accession>
<evidence type="ECO:0000313" key="4">
    <source>
        <dbReference type="Proteomes" id="UP001472677"/>
    </source>
</evidence>
<feature type="chain" id="PRO_5046030929" description="Bet v I/Major latex protein domain-containing protein" evidence="1">
    <location>
        <begin position="22"/>
        <end position="177"/>
    </location>
</feature>
<feature type="domain" description="Bet v I/Major latex protein" evidence="2">
    <location>
        <begin position="28"/>
        <end position="163"/>
    </location>
</feature>
<feature type="signal peptide" evidence="1">
    <location>
        <begin position="1"/>
        <end position="21"/>
    </location>
</feature>
<dbReference type="EMBL" id="JBBPBM010000152">
    <property type="protein sequence ID" value="KAK8503480.1"/>
    <property type="molecule type" value="Genomic_DNA"/>
</dbReference>
<evidence type="ECO:0000259" key="2">
    <source>
        <dbReference type="Pfam" id="PF00407"/>
    </source>
</evidence>
<organism evidence="3 4">
    <name type="scientific">Hibiscus sabdariffa</name>
    <name type="common">roselle</name>
    <dbReference type="NCBI Taxonomy" id="183260"/>
    <lineage>
        <taxon>Eukaryota</taxon>
        <taxon>Viridiplantae</taxon>
        <taxon>Streptophyta</taxon>
        <taxon>Embryophyta</taxon>
        <taxon>Tracheophyta</taxon>
        <taxon>Spermatophyta</taxon>
        <taxon>Magnoliopsida</taxon>
        <taxon>eudicotyledons</taxon>
        <taxon>Gunneridae</taxon>
        <taxon>Pentapetalae</taxon>
        <taxon>rosids</taxon>
        <taxon>malvids</taxon>
        <taxon>Malvales</taxon>
        <taxon>Malvaceae</taxon>
        <taxon>Malvoideae</taxon>
        <taxon>Hibiscus</taxon>
    </lineage>
</organism>
<name>A0ABR2B914_9ROSI</name>
<comment type="caution">
    <text evidence="3">The sequence shown here is derived from an EMBL/GenBank/DDBJ whole genome shotgun (WGS) entry which is preliminary data.</text>
</comment>
<gene>
    <name evidence="3" type="ORF">V6N12_066169</name>
</gene>
<sequence>MLKHFSLVFFLVFGCYVGVNSLRQPLKHLTTELEVHAPASEVWEAYRNLGILRIAAQRNFVRSFHVLKGDGGVGTVVRIFFVGGRKSGFKERIIVADDVRRVEVAQALEGDCLAIGCSVEIVRFEMAKKSHNSSIIKAGFAYAVKKGFEAKHPKPSIHVLETLSQLLKDCVENKYHA</sequence>
<dbReference type="PROSITE" id="PS51257">
    <property type="entry name" value="PROKAR_LIPOPROTEIN"/>
    <property type="match status" value="1"/>
</dbReference>
<protein>
    <recommendedName>
        <fullName evidence="2">Bet v I/Major latex protein domain-containing protein</fullName>
    </recommendedName>
</protein>
<reference evidence="3 4" key="1">
    <citation type="journal article" date="2024" name="G3 (Bethesda)">
        <title>Genome assembly of Hibiscus sabdariffa L. provides insights into metabolisms of medicinal natural products.</title>
        <authorList>
            <person name="Kim T."/>
        </authorList>
    </citation>
    <scope>NUCLEOTIDE SEQUENCE [LARGE SCALE GENOMIC DNA]</scope>
    <source>
        <strain evidence="3">TK-2024</strain>
        <tissue evidence="3">Old leaves</tissue>
    </source>
</reference>
<dbReference type="InterPro" id="IPR023393">
    <property type="entry name" value="START-like_dom_sf"/>
</dbReference>
<evidence type="ECO:0000313" key="3">
    <source>
        <dbReference type="EMBL" id="KAK8503480.1"/>
    </source>
</evidence>
<dbReference type="Pfam" id="PF00407">
    <property type="entry name" value="Bet_v_1"/>
    <property type="match status" value="1"/>
</dbReference>
<dbReference type="Proteomes" id="UP001472677">
    <property type="component" value="Unassembled WGS sequence"/>
</dbReference>